<dbReference type="OrthoDB" id="2130750at2759"/>
<organism evidence="1 2">
    <name type="scientific">Scyliorhinus torazame</name>
    <name type="common">Cloudy catshark</name>
    <name type="synonym">Catulus torazame</name>
    <dbReference type="NCBI Taxonomy" id="75743"/>
    <lineage>
        <taxon>Eukaryota</taxon>
        <taxon>Metazoa</taxon>
        <taxon>Chordata</taxon>
        <taxon>Craniata</taxon>
        <taxon>Vertebrata</taxon>
        <taxon>Chondrichthyes</taxon>
        <taxon>Elasmobranchii</taxon>
        <taxon>Galeomorphii</taxon>
        <taxon>Galeoidea</taxon>
        <taxon>Carcharhiniformes</taxon>
        <taxon>Scyliorhinidae</taxon>
        <taxon>Scyliorhinus</taxon>
    </lineage>
</organism>
<comment type="caution">
    <text evidence="1">The sequence shown here is derived from an EMBL/GenBank/DDBJ whole genome shotgun (WGS) entry which is preliminary data.</text>
</comment>
<accession>A0A401QKN1</accession>
<dbReference type="Proteomes" id="UP000288216">
    <property type="component" value="Unassembled WGS sequence"/>
</dbReference>
<sequence>MPGTEAPGIPAALSFGSQVSDTLLDCRKHLTRVVAVLQEMAAAGIQLVTPLPENEGLLPRKLEDMAFKATDQ</sequence>
<proteinExistence type="predicted"/>
<dbReference type="EMBL" id="BFAA01223884">
    <property type="protein sequence ID" value="GCB85945.1"/>
    <property type="molecule type" value="Genomic_DNA"/>
</dbReference>
<protein>
    <submittedName>
        <fullName evidence="1">Uncharacterized protein</fullName>
    </submittedName>
</protein>
<evidence type="ECO:0000313" key="2">
    <source>
        <dbReference type="Proteomes" id="UP000288216"/>
    </source>
</evidence>
<dbReference type="STRING" id="75743.A0A401QKN1"/>
<evidence type="ECO:0000313" key="1">
    <source>
        <dbReference type="EMBL" id="GCB85945.1"/>
    </source>
</evidence>
<keyword evidence="2" id="KW-1185">Reference proteome</keyword>
<reference evidence="1 2" key="1">
    <citation type="journal article" date="2018" name="Nat. Ecol. Evol.">
        <title>Shark genomes provide insights into elasmobranch evolution and the origin of vertebrates.</title>
        <authorList>
            <person name="Hara Y"/>
            <person name="Yamaguchi K"/>
            <person name="Onimaru K"/>
            <person name="Kadota M"/>
            <person name="Koyanagi M"/>
            <person name="Keeley SD"/>
            <person name="Tatsumi K"/>
            <person name="Tanaka K"/>
            <person name="Motone F"/>
            <person name="Kageyama Y"/>
            <person name="Nozu R"/>
            <person name="Adachi N"/>
            <person name="Nishimura O"/>
            <person name="Nakagawa R"/>
            <person name="Tanegashima C"/>
            <person name="Kiyatake I"/>
            <person name="Matsumoto R"/>
            <person name="Murakumo K"/>
            <person name="Nishida K"/>
            <person name="Terakita A"/>
            <person name="Kuratani S"/>
            <person name="Sato K"/>
            <person name="Hyodo S Kuraku.S."/>
        </authorList>
    </citation>
    <scope>NUCLEOTIDE SEQUENCE [LARGE SCALE GENOMIC DNA]</scope>
</reference>
<dbReference type="AlphaFoldDB" id="A0A401QKN1"/>
<gene>
    <name evidence="1" type="ORF">scyTo_0026650</name>
</gene>
<feature type="non-terminal residue" evidence="1">
    <location>
        <position position="72"/>
    </location>
</feature>
<name>A0A401QKN1_SCYTO</name>